<evidence type="ECO:0000313" key="2">
    <source>
        <dbReference type="Proteomes" id="UP000299102"/>
    </source>
</evidence>
<reference evidence="1 2" key="1">
    <citation type="journal article" date="2019" name="Commun. Biol.">
        <title>The bagworm genome reveals a unique fibroin gene that provides high tensile strength.</title>
        <authorList>
            <person name="Kono N."/>
            <person name="Nakamura H."/>
            <person name="Ohtoshi R."/>
            <person name="Tomita M."/>
            <person name="Numata K."/>
            <person name="Arakawa K."/>
        </authorList>
    </citation>
    <scope>NUCLEOTIDE SEQUENCE [LARGE SCALE GENOMIC DNA]</scope>
</reference>
<proteinExistence type="predicted"/>
<comment type="caution">
    <text evidence="1">The sequence shown here is derived from an EMBL/GenBank/DDBJ whole genome shotgun (WGS) entry which is preliminary data.</text>
</comment>
<evidence type="ECO:0000313" key="1">
    <source>
        <dbReference type="EMBL" id="GBP79109.1"/>
    </source>
</evidence>
<dbReference type="Proteomes" id="UP000299102">
    <property type="component" value="Unassembled WGS sequence"/>
</dbReference>
<dbReference type="EMBL" id="BGZK01001401">
    <property type="protein sequence ID" value="GBP79109.1"/>
    <property type="molecule type" value="Genomic_DNA"/>
</dbReference>
<sequence length="109" mass="11788">MQSPRTVGSSPPLAAQRVFDSRHNIRAGSSPSLLGCSILNLEFLLEVGSRQRPPPYGCHLHVDGLSGGHSTKMSDDDDIWRAVYVTFTANNKEQLAIHPIVTPPTIPSA</sequence>
<gene>
    <name evidence="1" type="ORF">EVAR_54469_1</name>
</gene>
<keyword evidence="2" id="KW-1185">Reference proteome</keyword>
<protein>
    <submittedName>
        <fullName evidence="1">Uncharacterized protein</fullName>
    </submittedName>
</protein>
<accession>A0A4C1YWS7</accession>
<organism evidence="1 2">
    <name type="scientific">Eumeta variegata</name>
    <name type="common">Bagworm moth</name>
    <name type="synonym">Eumeta japonica</name>
    <dbReference type="NCBI Taxonomy" id="151549"/>
    <lineage>
        <taxon>Eukaryota</taxon>
        <taxon>Metazoa</taxon>
        <taxon>Ecdysozoa</taxon>
        <taxon>Arthropoda</taxon>
        <taxon>Hexapoda</taxon>
        <taxon>Insecta</taxon>
        <taxon>Pterygota</taxon>
        <taxon>Neoptera</taxon>
        <taxon>Endopterygota</taxon>
        <taxon>Lepidoptera</taxon>
        <taxon>Glossata</taxon>
        <taxon>Ditrysia</taxon>
        <taxon>Tineoidea</taxon>
        <taxon>Psychidae</taxon>
        <taxon>Oiketicinae</taxon>
        <taxon>Eumeta</taxon>
    </lineage>
</organism>
<dbReference type="AlphaFoldDB" id="A0A4C1YWS7"/>
<name>A0A4C1YWS7_EUMVA</name>